<dbReference type="GO" id="GO:0009236">
    <property type="term" value="P:cobalamin biosynthetic process"/>
    <property type="evidence" value="ECO:0007669"/>
    <property type="project" value="UniProtKB-KW"/>
</dbReference>
<dbReference type="InterPro" id="IPR006366">
    <property type="entry name" value="CobA/CysG_C"/>
</dbReference>
<dbReference type="PANTHER" id="PTHR45790">
    <property type="entry name" value="SIROHEME SYNTHASE-RELATED"/>
    <property type="match status" value="1"/>
</dbReference>
<evidence type="ECO:0000256" key="6">
    <source>
        <dbReference type="ARBA" id="ARBA00022691"/>
    </source>
</evidence>
<dbReference type="GO" id="GO:0019354">
    <property type="term" value="P:siroheme biosynthetic process"/>
    <property type="evidence" value="ECO:0007669"/>
    <property type="project" value="UniProtKB-UniPathway"/>
</dbReference>
<evidence type="ECO:0000256" key="10">
    <source>
        <dbReference type="RuleBase" id="RU003960"/>
    </source>
</evidence>
<dbReference type="SUPFAM" id="SSF53790">
    <property type="entry name" value="Tetrapyrrole methylase"/>
    <property type="match status" value="1"/>
</dbReference>
<dbReference type="OrthoDB" id="9815856at2"/>
<dbReference type="GO" id="GO:0004851">
    <property type="term" value="F:uroporphyrin-III C-methyltransferase activity"/>
    <property type="evidence" value="ECO:0007669"/>
    <property type="project" value="UniProtKB-EC"/>
</dbReference>
<keyword evidence="4 10" id="KW-0489">Methyltransferase</keyword>
<dbReference type="InterPro" id="IPR000878">
    <property type="entry name" value="4pyrrol_Mease"/>
</dbReference>
<feature type="domain" description="Tetrapyrrole methylase" evidence="11">
    <location>
        <begin position="17"/>
        <end position="227"/>
    </location>
</feature>
<dbReference type="InterPro" id="IPR014777">
    <property type="entry name" value="4pyrrole_Mease_sub1"/>
</dbReference>
<keyword evidence="5 10" id="KW-0808">Transferase</keyword>
<dbReference type="RefSeq" id="WP_153342707.1">
    <property type="nucleotide sequence ID" value="NZ_WIVE01000016.1"/>
</dbReference>
<keyword evidence="6" id="KW-0949">S-adenosyl-L-methionine</keyword>
<dbReference type="PANTHER" id="PTHR45790:SF3">
    <property type="entry name" value="S-ADENOSYL-L-METHIONINE-DEPENDENT UROPORPHYRINOGEN III METHYLTRANSFERASE, CHLOROPLASTIC"/>
    <property type="match status" value="1"/>
</dbReference>
<evidence type="ECO:0000256" key="4">
    <source>
        <dbReference type="ARBA" id="ARBA00022603"/>
    </source>
</evidence>
<keyword evidence="13" id="KW-1185">Reference proteome</keyword>
<evidence type="ECO:0000256" key="5">
    <source>
        <dbReference type="ARBA" id="ARBA00022679"/>
    </source>
</evidence>
<comment type="pathway">
    <text evidence="8">Porphyrin-containing compound metabolism; siroheme biosynthesis; precorrin-2 from uroporphyrinogen III: step 1/1.</text>
</comment>
<evidence type="ECO:0000256" key="2">
    <source>
        <dbReference type="ARBA" id="ARBA00012162"/>
    </source>
</evidence>
<evidence type="ECO:0000256" key="1">
    <source>
        <dbReference type="ARBA" id="ARBA00005879"/>
    </source>
</evidence>
<proteinExistence type="inferred from homology"/>
<dbReference type="Gene3D" id="3.40.1010.10">
    <property type="entry name" value="Cobalt-precorrin-4 Transmethylase, Domain 1"/>
    <property type="match status" value="1"/>
</dbReference>
<evidence type="ECO:0000313" key="12">
    <source>
        <dbReference type="EMBL" id="MQX36325.1"/>
    </source>
</evidence>
<keyword evidence="7" id="KW-0627">Porphyrin biosynthesis</keyword>
<dbReference type="Proteomes" id="UP000434582">
    <property type="component" value="Unassembled WGS sequence"/>
</dbReference>
<dbReference type="AlphaFoldDB" id="A0A7X2D4L5"/>
<dbReference type="Gene3D" id="3.30.950.10">
    <property type="entry name" value="Methyltransferase, Cobalt-precorrin-4 Transmethylase, Domain 2"/>
    <property type="match status" value="1"/>
</dbReference>
<dbReference type="InterPro" id="IPR014776">
    <property type="entry name" value="4pyrrole_Mease_sub2"/>
</dbReference>
<dbReference type="EC" id="2.1.1.107" evidence="2"/>
<dbReference type="FunFam" id="3.40.1010.10:FF:000001">
    <property type="entry name" value="Siroheme synthase"/>
    <property type="match status" value="1"/>
</dbReference>
<dbReference type="GO" id="GO:0032259">
    <property type="term" value="P:methylation"/>
    <property type="evidence" value="ECO:0007669"/>
    <property type="project" value="UniProtKB-KW"/>
</dbReference>
<evidence type="ECO:0000256" key="3">
    <source>
        <dbReference type="ARBA" id="ARBA00022573"/>
    </source>
</evidence>
<comment type="similarity">
    <text evidence="1 10">Belongs to the precorrin methyltransferase family.</text>
</comment>
<comment type="pathway">
    <text evidence="9">Cofactor biosynthesis; adenosylcobalamin biosynthesis; precorrin-2 from uroporphyrinogen III: step 1/1.</text>
</comment>
<dbReference type="FunFam" id="3.30.950.10:FF:000001">
    <property type="entry name" value="Siroheme synthase"/>
    <property type="match status" value="1"/>
</dbReference>
<evidence type="ECO:0000256" key="9">
    <source>
        <dbReference type="ARBA" id="ARBA00060548"/>
    </source>
</evidence>
<dbReference type="PROSITE" id="PS00840">
    <property type="entry name" value="SUMT_2"/>
    <property type="match status" value="1"/>
</dbReference>
<accession>A0A7X2D4L5</accession>
<comment type="caution">
    <text evidence="12">The sequence shown here is derived from an EMBL/GenBank/DDBJ whole genome shotgun (WGS) entry which is preliminary data.</text>
</comment>
<dbReference type="NCBIfam" id="NF004790">
    <property type="entry name" value="PRK06136.1"/>
    <property type="match status" value="1"/>
</dbReference>
<dbReference type="InterPro" id="IPR035996">
    <property type="entry name" value="4pyrrol_Methylase_sf"/>
</dbReference>
<dbReference type="UniPathway" id="UPA00262">
    <property type="reaction ID" value="UER00211"/>
</dbReference>
<evidence type="ECO:0000256" key="7">
    <source>
        <dbReference type="ARBA" id="ARBA00023244"/>
    </source>
</evidence>
<protein>
    <recommendedName>
        <fullName evidence="2">uroporphyrinogen-III C-methyltransferase</fullName>
        <ecNumber evidence="2">2.1.1.107</ecNumber>
    </recommendedName>
</protein>
<evidence type="ECO:0000313" key="13">
    <source>
        <dbReference type="Proteomes" id="UP000434582"/>
    </source>
</evidence>
<keyword evidence="3" id="KW-0169">Cobalamin biosynthesis</keyword>
<dbReference type="NCBIfam" id="TIGR01469">
    <property type="entry name" value="cobA_cysG_Cterm"/>
    <property type="match status" value="1"/>
</dbReference>
<dbReference type="InterPro" id="IPR050161">
    <property type="entry name" value="Siro_Cobalamin_biosynth"/>
</dbReference>
<dbReference type="PROSITE" id="PS00839">
    <property type="entry name" value="SUMT_1"/>
    <property type="match status" value="1"/>
</dbReference>
<name>A0A7X2D4L5_9PROT</name>
<organism evidence="12 13">
    <name type="scientific">Roseospira navarrensis</name>
    <dbReference type="NCBI Taxonomy" id="140058"/>
    <lineage>
        <taxon>Bacteria</taxon>
        <taxon>Pseudomonadati</taxon>
        <taxon>Pseudomonadota</taxon>
        <taxon>Alphaproteobacteria</taxon>
        <taxon>Rhodospirillales</taxon>
        <taxon>Rhodospirillaceae</taxon>
        <taxon>Roseospira</taxon>
    </lineage>
</organism>
<sequence length="274" mass="28188">MALSVPFAMPAFQPGWVWLVGAGPGDPGLLTLHAAHALAQADVVVHDALVNTDVLALAPAHAEIVFAGKRGGKPSASQPDISNRLIALARAGRRVLRLKGGDPFIFGRGGEEARALVAAGVPFRVVPGITAGIGGLAYAGIPATTRDTNAAIAFVTGHAASGSVPDTLDWTALARSASVIVIYMAVKHLPIIVQRLMDGGRSPDEPLAFICSATTPDHRVVVSTLGRAVADRDAHGVAAPAVVVVGEVVRLREQLGCWWDPADLGALLADVAAE</sequence>
<dbReference type="CDD" id="cd11642">
    <property type="entry name" value="SUMT"/>
    <property type="match status" value="1"/>
</dbReference>
<reference evidence="12 13" key="1">
    <citation type="submission" date="2019-10" db="EMBL/GenBank/DDBJ databases">
        <title>Draft whole-genome sequence of the purple nonsulfur photosynthetic bacterium Roseospira navarrensis DSM 15114.</title>
        <authorList>
            <person name="Kyndt J.A."/>
            <person name="Meyer T.E."/>
        </authorList>
    </citation>
    <scope>NUCLEOTIDE SEQUENCE [LARGE SCALE GENOMIC DNA]</scope>
    <source>
        <strain evidence="12 13">DSM 15114</strain>
    </source>
</reference>
<gene>
    <name evidence="12" type="primary">cobA</name>
    <name evidence="12" type="ORF">GHC57_07310</name>
</gene>
<dbReference type="Pfam" id="PF00590">
    <property type="entry name" value="TP_methylase"/>
    <property type="match status" value="1"/>
</dbReference>
<evidence type="ECO:0000259" key="11">
    <source>
        <dbReference type="Pfam" id="PF00590"/>
    </source>
</evidence>
<evidence type="ECO:0000256" key="8">
    <source>
        <dbReference type="ARBA" id="ARBA00025705"/>
    </source>
</evidence>
<dbReference type="EMBL" id="WIVE01000016">
    <property type="protein sequence ID" value="MQX36325.1"/>
    <property type="molecule type" value="Genomic_DNA"/>
</dbReference>
<dbReference type="InterPro" id="IPR003043">
    <property type="entry name" value="Uropor_MeTrfase_CS"/>
</dbReference>